<proteinExistence type="predicted"/>
<evidence type="ECO:0000313" key="8">
    <source>
        <dbReference type="Proteomes" id="UP000664048"/>
    </source>
</evidence>
<evidence type="ECO:0000313" key="5">
    <source>
        <dbReference type="EMBL" id="MBO1831296.1"/>
    </source>
</evidence>
<dbReference type="GeneID" id="93194987"/>
<dbReference type="EMBL" id="JAENIB010000005">
    <property type="protein sequence ID" value="MBK1931508.1"/>
    <property type="molecule type" value="Genomic_DNA"/>
</dbReference>
<evidence type="ECO:0000313" key="9">
    <source>
        <dbReference type="Proteomes" id="UP001220209"/>
    </source>
</evidence>
<dbReference type="Pfam" id="PF03886">
    <property type="entry name" value="ABC_trans_aux"/>
    <property type="match status" value="1"/>
</dbReference>
<dbReference type="PROSITE" id="PS51257">
    <property type="entry name" value="PROKAR_LIPOPROTEIN"/>
    <property type="match status" value="1"/>
</dbReference>
<reference evidence="6 9" key="3">
    <citation type="submission" date="2021-12" db="EMBL/GenBank/DDBJ databases">
        <title>Genomic and phenotypic characterization of three Burkholderia contaminans isolates recovered from different sources.</title>
        <authorList>
            <person name="Lopez De Volder A."/>
            <person name="Fan Y."/>
            <person name="Nunvar J."/>
            <person name="Herrera T."/>
            <person name="Timp W."/>
            <person name="Degrossi J."/>
        </authorList>
    </citation>
    <scope>NUCLEOTIDE SEQUENCE [LARGE SCALE GENOMIC DNA]</scope>
    <source>
        <strain evidence="6 9">LMG 23361</strain>
    </source>
</reference>
<accession>A0A1E3FHM6</accession>
<evidence type="ECO:0000256" key="2">
    <source>
        <dbReference type="SAM" id="SignalP"/>
    </source>
</evidence>
<evidence type="ECO:0000313" key="4">
    <source>
        <dbReference type="EMBL" id="MBK1931508.1"/>
    </source>
</evidence>
<evidence type="ECO:0000259" key="3">
    <source>
        <dbReference type="Pfam" id="PF03886"/>
    </source>
</evidence>
<name>A0A1E3FHM6_9BURK</name>
<organism evidence="4 7">
    <name type="scientific">Burkholderia contaminans</name>
    <dbReference type="NCBI Taxonomy" id="488447"/>
    <lineage>
        <taxon>Bacteria</taxon>
        <taxon>Pseudomonadati</taxon>
        <taxon>Pseudomonadota</taxon>
        <taxon>Betaproteobacteria</taxon>
        <taxon>Burkholderiales</taxon>
        <taxon>Burkholderiaceae</taxon>
        <taxon>Burkholderia</taxon>
        <taxon>Burkholderia cepacia complex</taxon>
    </lineage>
</organism>
<keyword evidence="8" id="KW-1185">Reference proteome</keyword>
<dbReference type="OrthoDB" id="1494661at2"/>
<feature type="chain" id="PRO_5044556841" evidence="2">
    <location>
        <begin position="23"/>
        <end position="233"/>
    </location>
</feature>
<dbReference type="SUPFAM" id="SSF159594">
    <property type="entry name" value="XCC0632-like"/>
    <property type="match status" value="1"/>
</dbReference>
<keyword evidence="2" id="KW-0732">Signal</keyword>
<evidence type="ECO:0000256" key="1">
    <source>
        <dbReference type="SAM" id="MobiDB-lite"/>
    </source>
</evidence>
<reference evidence="4" key="1">
    <citation type="submission" date="2021-01" db="EMBL/GenBank/DDBJ databases">
        <title>Outbreak of Burkholderia contaminns endophthalmitis traced to a clinical ventilation system.</title>
        <authorList>
            <person name="Lipuma J."/>
            <person name="Spilker T."/>
            <person name="Kratholm J."/>
        </authorList>
    </citation>
    <scope>NUCLEOTIDE SEQUENCE</scope>
    <source>
        <strain evidence="4">HI4954</strain>
    </source>
</reference>
<reference evidence="5 8" key="2">
    <citation type="submission" date="2021-03" db="EMBL/GenBank/DDBJ databases">
        <title>Clinical course, treatment and visual outcome of an outbreak of Burkholderia contaminans endophthalmitis following cataract surgery.</title>
        <authorList>
            <person name="Lind C."/>
            <person name="Olsen K."/>
            <person name="Angelsen N.K."/>
            <person name="Krefting E.A."/>
            <person name="Fossen K."/>
            <person name="Gravningen K."/>
            <person name="Depoorter E."/>
            <person name="Vandamme P."/>
            <person name="Bertelsen G."/>
        </authorList>
    </citation>
    <scope>NUCLEOTIDE SEQUENCE [LARGE SCALE GENOMIC DNA]</scope>
    <source>
        <strain evidence="5 8">51242556</strain>
    </source>
</reference>
<sequence length="233" mass="24718">MTPHSFRTFRMPIRIATCIALAVLGACTSPPVRFHTLGMADGAGGDTDASRPAWLIDMQRVHVAAPADGNRLAVQRGPERVDILEQERWVAPLGDEMRDGLSTRVTSRLNTFDVHRVAHPDGTPVYRVAVDVQRVESWPASHVLLDATWTVDAGSGQPALTCRSIVRAGASAGYDALVDAHRHALDTLALGIAAGIRAAATHAPPPAGCRAGTPDRRIAPATAERGAPDPLID</sequence>
<dbReference type="Proteomes" id="UP001220209">
    <property type="component" value="Chromosome 3"/>
</dbReference>
<feature type="signal peptide" evidence="2">
    <location>
        <begin position="1"/>
        <end position="22"/>
    </location>
</feature>
<feature type="region of interest" description="Disordered" evidence="1">
    <location>
        <begin position="202"/>
        <end position="233"/>
    </location>
</feature>
<dbReference type="Proteomes" id="UP000611459">
    <property type="component" value="Unassembled WGS sequence"/>
</dbReference>
<dbReference type="EMBL" id="JAGEMX010000005">
    <property type="protein sequence ID" value="MBO1831296.1"/>
    <property type="molecule type" value="Genomic_DNA"/>
</dbReference>
<feature type="domain" description="ABC-type transport auxiliary lipoprotein component" evidence="3">
    <location>
        <begin position="43"/>
        <end position="193"/>
    </location>
</feature>
<dbReference type="InterPro" id="IPR005586">
    <property type="entry name" value="ABC_trans_aux"/>
</dbReference>
<gene>
    <name evidence="5" type="ORF">J4M89_18140</name>
    <name evidence="4" type="ORF">JIN94_16600</name>
    <name evidence="6" type="ORF">LXE91_35255</name>
</gene>
<dbReference type="Proteomes" id="UP000664048">
    <property type="component" value="Unassembled WGS sequence"/>
</dbReference>
<dbReference type="AlphaFoldDB" id="A0A1E3FHM6"/>
<protein>
    <submittedName>
        <fullName evidence="4">Membrane integrity-associated transporter subunit PqiC</fullName>
    </submittedName>
    <submittedName>
        <fullName evidence="6">PqiC family protein</fullName>
    </submittedName>
</protein>
<evidence type="ECO:0000313" key="6">
    <source>
        <dbReference type="EMBL" id="WFN23193.1"/>
    </source>
</evidence>
<dbReference type="RefSeq" id="WP_039371891.1">
    <property type="nucleotide sequence ID" value="NZ_AP018359.1"/>
</dbReference>
<evidence type="ECO:0000313" key="7">
    <source>
        <dbReference type="Proteomes" id="UP000611459"/>
    </source>
</evidence>
<dbReference type="EMBL" id="CP090642">
    <property type="protein sequence ID" value="WFN23193.1"/>
    <property type="molecule type" value="Genomic_DNA"/>
</dbReference>
<dbReference type="Gene3D" id="3.40.50.10610">
    <property type="entry name" value="ABC-type transport auxiliary lipoprotein component"/>
    <property type="match status" value="1"/>
</dbReference>